<dbReference type="InterPro" id="IPR036291">
    <property type="entry name" value="NAD(P)-bd_dom_sf"/>
</dbReference>
<evidence type="ECO:0000313" key="3">
    <source>
        <dbReference type="Proteomes" id="UP000439780"/>
    </source>
</evidence>
<keyword evidence="3" id="KW-1185">Reference proteome</keyword>
<dbReference type="CDD" id="cd05271">
    <property type="entry name" value="NDUFA9_like_SDR_a"/>
    <property type="match status" value="1"/>
</dbReference>
<sequence length="315" mass="33503">MAAHKALEGKLVVLMGGSGFLGQHVAEALLSRGARVKVVSRHPEKAYRLKPLANLGQIQFLRGNVAIRDSVVGAIAGADAVVNLVGSFTGNIDQVMGTSPGWMAEAASATGAGAFVHVSAIVPDSHEGIGYAQAKRHGEDAVRSGFDKATIIRPSLIFGPNGGISELFGKLIETFPVIPVFGPDARVQPVYVVDIARAIVHALENPGDCGGKIYELGGPEQITMMALNRQIAAAQRRKRVFLAMPDELSSLFASLPGTPMSRDQWALLKGGNVVSGKHPGFKEIGVAPKPLGLFLDSWMQRYRKHGRFNKPQTEG</sequence>
<dbReference type="SUPFAM" id="SSF51735">
    <property type="entry name" value="NAD(P)-binding Rossmann-fold domains"/>
    <property type="match status" value="1"/>
</dbReference>
<feature type="domain" description="NAD-dependent epimerase/dehydratase" evidence="1">
    <location>
        <begin position="12"/>
        <end position="217"/>
    </location>
</feature>
<dbReference type="InterPro" id="IPR001509">
    <property type="entry name" value="Epimerase_deHydtase"/>
</dbReference>
<dbReference type="OrthoDB" id="9776313at2"/>
<proteinExistence type="predicted"/>
<dbReference type="AlphaFoldDB" id="A0A845AM85"/>
<comment type="caution">
    <text evidence="2">The sequence shown here is derived from an EMBL/GenBank/DDBJ whole genome shotgun (WGS) entry which is preliminary data.</text>
</comment>
<organism evidence="2 3">
    <name type="scientific">Qipengyuania algicida</name>
    <dbReference type="NCBI Taxonomy" id="1836209"/>
    <lineage>
        <taxon>Bacteria</taxon>
        <taxon>Pseudomonadati</taxon>
        <taxon>Pseudomonadota</taxon>
        <taxon>Alphaproteobacteria</taxon>
        <taxon>Sphingomonadales</taxon>
        <taxon>Erythrobacteraceae</taxon>
        <taxon>Qipengyuania</taxon>
    </lineage>
</organism>
<reference evidence="2 3" key="1">
    <citation type="submission" date="2019-12" db="EMBL/GenBank/DDBJ databases">
        <title>Genomic-based taxomic classification of the family Erythrobacteraceae.</title>
        <authorList>
            <person name="Xu L."/>
        </authorList>
    </citation>
    <scope>NUCLEOTIDE SEQUENCE [LARGE SCALE GENOMIC DNA]</scope>
    <source>
        <strain evidence="2 3">KEMB 9005-328</strain>
    </source>
</reference>
<dbReference type="Proteomes" id="UP000439780">
    <property type="component" value="Unassembled WGS sequence"/>
</dbReference>
<dbReference type="EMBL" id="WTYA01000003">
    <property type="protein sequence ID" value="MXP28118.1"/>
    <property type="molecule type" value="Genomic_DNA"/>
</dbReference>
<dbReference type="Gene3D" id="3.40.50.720">
    <property type="entry name" value="NAD(P)-binding Rossmann-like Domain"/>
    <property type="match status" value="1"/>
</dbReference>
<dbReference type="InterPro" id="IPR051207">
    <property type="entry name" value="ComplexI_NDUFA9_subunit"/>
</dbReference>
<dbReference type="RefSeq" id="WP_160752431.1">
    <property type="nucleotide sequence ID" value="NZ_WTYA01000003.1"/>
</dbReference>
<evidence type="ECO:0000313" key="2">
    <source>
        <dbReference type="EMBL" id="MXP28118.1"/>
    </source>
</evidence>
<dbReference type="PANTHER" id="PTHR12126:SF11">
    <property type="entry name" value="NADH DEHYDROGENASE [UBIQUINONE] 1 ALPHA SUBCOMPLEX SUBUNIT 9, MITOCHONDRIAL"/>
    <property type="match status" value="1"/>
</dbReference>
<accession>A0A845AM85</accession>
<dbReference type="GO" id="GO:0044877">
    <property type="term" value="F:protein-containing complex binding"/>
    <property type="evidence" value="ECO:0007669"/>
    <property type="project" value="TreeGrafter"/>
</dbReference>
<dbReference type="PANTHER" id="PTHR12126">
    <property type="entry name" value="NADH-UBIQUINONE OXIDOREDUCTASE 39 KDA SUBUNIT-RELATED"/>
    <property type="match status" value="1"/>
</dbReference>
<protein>
    <submittedName>
        <fullName evidence="2">NAD(P)H-binding protein</fullName>
    </submittedName>
</protein>
<dbReference type="Pfam" id="PF01370">
    <property type="entry name" value="Epimerase"/>
    <property type="match status" value="1"/>
</dbReference>
<evidence type="ECO:0000259" key="1">
    <source>
        <dbReference type="Pfam" id="PF01370"/>
    </source>
</evidence>
<name>A0A845AM85_9SPHN</name>
<gene>
    <name evidence="2" type="ORF">GRI58_04690</name>
</gene>